<dbReference type="OrthoDB" id="4062651at2759"/>
<proteinExistence type="predicted"/>
<protein>
    <submittedName>
        <fullName evidence="3">Kinase-like protein</fullName>
    </submittedName>
</protein>
<feature type="domain" description="Protein kinase" evidence="2">
    <location>
        <begin position="1"/>
        <end position="271"/>
    </location>
</feature>
<dbReference type="AlphaFoldDB" id="A0A9Q5NE89"/>
<gene>
    <name evidence="3" type="ORF">A7U60_g1998</name>
</gene>
<dbReference type="PROSITE" id="PS00108">
    <property type="entry name" value="PROTEIN_KINASE_ST"/>
    <property type="match status" value="1"/>
</dbReference>
<dbReference type="PROSITE" id="PS50011">
    <property type="entry name" value="PROTEIN_KINASE_DOM"/>
    <property type="match status" value="1"/>
</dbReference>
<dbReference type="InterPro" id="IPR011009">
    <property type="entry name" value="Kinase-like_dom_sf"/>
</dbReference>
<comment type="caution">
    <text evidence="3">The sequence shown here is derived from an EMBL/GenBank/DDBJ whole genome shotgun (WGS) entry which is preliminary data.</text>
</comment>
<keyword evidence="4" id="KW-1185">Reference proteome</keyword>
<dbReference type="PANTHER" id="PTHR44329">
    <property type="entry name" value="SERINE/THREONINE-PROTEIN KINASE TNNI3K-RELATED"/>
    <property type="match status" value="1"/>
</dbReference>
<keyword evidence="3" id="KW-0418">Kinase</keyword>
<dbReference type="InterPro" id="IPR008271">
    <property type="entry name" value="Ser/Thr_kinase_AS"/>
</dbReference>
<dbReference type="SMART" id="SM00220">
    <property type="entry name" value="S_TKc"/>
    <property type="match status" value="1"/>
</dbReference>
<dbReference type="GO" id="GO:0004674">
    <property type="term" value="F:protein serine/threonine kinase activity"/>
    <property type="evidence" value="ECO:0007669"/>
    <property type="project" value="TreeGrafter"/>
</dbReference>
<dbReference type="InterPro" id="IPR051681">
    <property type="entry name" value="Ser/Thr_Kinases-Pseudokinases"/>
</dbReference>
<dbReference type="SUPFAM" id="SSF56112">
    <property type="entry name" value="Protein kinase-like (PK-like)"/>
    <property type="match status" value="1"/>
</dbReference>
<feature type="compositionally biased region" description="Low complexity" evidence="1">
    <location>
        <begin position="267"/>
        <end position="280"/>
    </location>
</feature>
<name>A0A9Q5NE89_SANBA</name>
<accession>A0A9Q5NE89</accession>
<dbReference type="GO" id="GO:0005524">
    <property type="term" value="F:ATP binding"/>
    <property type="evidence" value="ECO:0007669"/>
    <property type="project" value="InterPro"/>
</dbReference>
<evidence type="ECO:0000313" key="4">
    <source>
        <dbReference type="Proteomes" id="UP000757232"/>
    </source>
</evidence>
<dbReference type="PIRSF" id="PIRSF000654">
    <property type="entry name" value="Integrin-linked_kinase"/>
    <property type="match status" value="1"/>
</dbReference>
<dbReference type="Pfam" id="PF07714">
    <property type="entry name" value="PK_Tyr_Ser-Thr"/>
    <property type="match status" value="1"/>
</dbReference>
<evidence type="ECO:0000259" key="2">
    <source>
        <dbReference type="PROSITE" id="PS50011"/>
    </source>
</evidence>
<evidence type="ECO:0000313" key="3">
    <source>
        <dbReference type="EMBL" id="OCB90754.1"/>
    </source>
</evidence>
<dbReference type="InterPro" id="IPR000719">
    <property type="entry name" value="Prot_kinase_dom"/>
</dbReference>
<evidence type="ECO:0000256" key="1">
    <source>
        <dbReference type="SAM" id="MobiDB-lite"/>
    </source>
</evidence>
<organism evidence="3 4">
    <name type="scientific">Sanghuangporus baumii</name>
    <name type="common">Phellinus baumii</name>
    <dbReference type="NCBI Taxonomy" id="108892"/>
    <lineage>
        <taxon>Eukaryota</taxon>
        <taxon>Fungi</taxon>
        <taxon>Dikarya</taxon>
        <taxon>Basidiomycota</taxon>
        <taxon>Agaricomycotina</taxon>
        <taxon>Agaricomycetes</taxon>
        <taxon>Hymenochaetales</taxon>
        <taxon>Hymenochaetaceae</taxon>
        <taxon>Sanghuangporus</taxon>
    </lineage>
</organism>
<dbReference type="Proteomes" id="UP000757232">
    <property type="component" value="Unassembled WGS sequence"/>
</dbReference>
<sequence length="280" mass="31694">MTSEHLRCRIIHQKQSSAIVKIAIKRLRVRLNDDETELIESLTREMTIWAALDHPNILPFIGYVLEGVYPSLVSEWMMLGSLRDFLKKDRSGCNIVHLALGIAEGLKYLHDKDVVHSDIKPDNVLISESYQPLICDFGISRMINSSQTLLRLSKQDNPKGTIRWMAIELLQFTEGVPPQLHSKESDVWAYGMTLYEMISNQWPYAHLKQDFLVLSAVTSGHLPKLPILPATGTRLSSAAHSEICSICTRCWAEKPEERPTTTRIKQSLSSLSDDPLESTL</sequence>
<dbReference type="Gene3D" id="1.10.510.10">
    <property type="entry name" value="Transferase(Phosphotransferase) domain 1"/>
    <property type="match status" value="1"/>
</dbReference>
<reference evidence="3" key="1">
    <citation type="submission" date="2016-06" db="EMBL/GenBank/DDBJ databases">
        <title>Draft Genome sequence of the fungus Inonotus baumii.</title>
        <authorList>
            <person name="Zhu H."/>
            <person name="Lin W."/>
        </authorList>
    </citation>
    <scope>NUCLEOTIDE SEQUENCE</scope>
    <source>
        <strain evidence="3">821</strain>
    </source>
</reference>
<keyword evidence="3" id="KW-0808">Transferase</keyword>
<dbReference type="EMBL" id="LNZH02000118">
    <property type="protein sequence ID" value="OCB90754.1"/>
    <property type="molecule type" value="Genomic_DNA"/>
</dbReference>
<dbReference type="InterPro" id="IPR001245">
    <property type="entry name" value="Ser-Thr/Tyr_kinase_cat_dom"/>
</dbReference>
<feature type="region of interest" description="Disordered" evidence="1">
    <location>
        <begin position="258"/>
        <end position="280"/>
    </location>
</feature>